<keyword evidence="10" id="KW-1185">Reference proteome</keyword>
<keyword evidence="4" id="KW-0732">Signal</keyword>
<dbReference type="InterPro" id="IPR018363">
    <property type="entry name" value="CD59_antigen_CS"/>
</dbReference>
<dbReference type="PANTHER" id="PTHR10624">
    <property type="entry name" value="UROKINASE PLASMINOGEN ACTIVATOR SURFACE RECEPTOR-RELATED"/>
    <property type="match status" value="1"/>
</dbReference>
<proteinExistence type="predicted"/>
<evidence type="ECO:0000256" key="3">
    <source>
        <dbReference type="ARBA" id="ARBA00022622"/>
    </source>
</evidence>
<evidence type="ECO:0000256" key="5">
    <source>
        <dbReference type="ARBA" id="ARBA00023136"/>
    </source>
</evidence>
<dbReference type="SUPFAM" id="SSF57302">
    <property type="entry name" value="Snake toxin-like"/>
    <property type="match status" value="1"/>
</dbReference>
<evidence type="ECO:0000256" key="4">
    <source>
        <dbReference type="ARBA" id="ARBA00022729"/>
    </source>
</evidence>
<keyword evidence="7" id="KW-0449">Lipoprotein</keyword>
<keyword evidence="6" id="KW-0325">Glycoprotein</keyword>
<dbReference type="Pfam" id="PF00021">
    <property type="entry name" value="UPAR_LY6"/>
    <property type="match status" value="1"/>
</dbReference>
<dbReference type="InterPro" id="IPR045860">
    <property type="entry name" value="Snake_toxin-like_sf"/>
</dbReference>
<dbReference type="CDD" id="cd23565">
    <property type="entry name" value="TFP_LU_ECD_LYPD5_rpt1"/>
    <property type="match status" value="1"/>
</dbReference>
<dbReference type="CTD" id="284348"/>
<keyword evidence="2" id="KW-1003">Cell membrane</keyword>
<feature type="domain" description="UPAR/Ly6" evidence="9">
    <location>
        <begin position="245"/>
        <end position="328"/>
    </location>
</feature>
<dbReference type="GeneID" id="102522595"/>
<dbReference type="KEGG" id="cfr:102522595"/>
<gene>
    <name evidence="11" type="primary">LYPD5</name>
</gene>
<comment type="subcellular location">
    <subcellularLocation>
        <location evidence="1">Cell membrane</location>
        <topology evidence="1">Lipid-anchor</topology>
        <topology evidence="1">GPI-anchor</topology>
    </subcellularLocation>
</comment>
<evidence type="ECO:0000256" key="7">
    <source>
        <dbReference type="ARBA" id="ARBA00023288"/>
    </source>
</evidence>
<name>A0A8B8TMF2_CAMFR</name>
<dbReference type="AlphaFoldDB" id="A0A8B8TMF2"/>
<organism evidence="10 11">
    <name type="scientific">Camelus ferus</name>
    <name type="common">Wild bactrian camel</name>
    <name type="synonym">Camelus bactrianus ferus</name>
    <dbReference type="NCBI Taxonomy" id="419612"/>
    <lineage>
        <taxon>Eukaryota</taxon>
        <taxon>Metazoa</taxon>
        <taxon>Chordata</taxon>
        <taxon>Craniata</taxon>
        <taxon>Vertebrata</taxon>
        <taxon>Euteleostomi</taxon>
        <taxon>Mammalia</taxon>
        <taxon>Eutheria</taxon>
        <taxon>Laurasiatheria</taxon>
        <taxon>Artiodactyla</taxon>
        <taxon>Tylopoda</taxon>
        <taxon>Camelidae</taxon>
        <taxon>Camelus</taxon>
    </lineage>
</organism>
<evidence type="ECO:0000256" key="1">
    <source>
        <dbReference type="ARBA" id="ARBA00004609"/>
    </source>
</evidence>
<dbReference type="Gene3D" id="2.10.60.10">
    <property type="entry name" value="CD59"/>
    <property type="match status" value="1"/>
</dbReference>
<accession>A0A8B8TMF2</accession>
<evidence type="ECO:0000313" key="11">
    <source>
        <dbReference type="RefSeq" id="XP_032343290.1"/>
    </source>
</evidence>
<evidence type="ECO:0000256" key="8">
    <source>
        <dbReference type="ARBA" id="ARBA00067857"/>
    </source>
</evidence>
<dbReference type="PROSITE" id="PS00983">
    <property type="entry name" value="LY6_UPAR"/>
    <property type="match status" value="1"/>
</dbReference>
<keyword evidence="5" id="KW-0472">Membrane</keyword>
<dbReference type="InterPro" id="IPR016054">
    <property type="entry name" value="LY6_UPA_recep-like"/>
</dbReference>
<evidence type="ECO:0000259" key="9">
    <source>
        <dbReference type="Pfam" id="PF00021"/>
    </source>
</evidence>
<dbReference type="Proteomes" id="UP000694856">
    <property type="component" value="Chromosome 9"/>
</dbReference>
<protein>
    <recommendedName>
        <fullName evidence="8">Ly6/PLAUR domain-containing protein 5</fullName>
    </recommendedName>
</protein>
<sequence>MSPLPIQTASAPAWCSSKPREARQIRRYRPGVSALAPTACRDIHVDQCLSVHVGGDQPKRGREGGGGGILARLGSRHAWGLAGRTSLAEIRARGAVLGVSIQLHNLAMGVPRTVQLCLFGTVLCLTGVQTFESNGSQALQCYSFQHIYFGPFDLSGTKFLNISCLHGCSEAVLSLNTGYRAAVTLVQKGCWTGPPTGQMQWNDKALPPDYSVVRGCGTDFCNAHLLTHDSLPNLSPAPNPPTLSGIECYACVGIHPEDCTPEKSRRVQCHQDQSVCFQGNGQMTAGNLSVPVYIRTCQRPSCTIKGTTSPWTNIDLQGSCCEGHLCNKDSVSQSFTSASATAPPRAPHLLLLLLTVPLMVGTLRGPLGLSS</sequence>
<evidence type="ECO:0000313" key="10">
    <source>
        <dbReference type="Proteomes" id="UP000694856"/>
    </source>
</evidence>
<evidence type="ECO:0000256" key="2">
    <source>
        <dbReference type="ARBA" id="ARBA00022475"/>
    </source>
</evidence>
<dbReference type="PANTHER" id="PTHR10624:SF9">
    <property type="entry name" value="LY6_PLAUR DOMAIN-CONTAINING PROTEIN 5"/>
    <property type="match status" value="1"/>
</dbReference>
<dbReference type="GO" id="GO:0005886">
    <property type="term" value="C:plasma membrane"/>
    <property type="evidence" value="ECO:0007669"/>
    <property type="project" value="UniProtKB-SubCell"/>
</dbReference>
<dbReference type="GO" id="GO:0098552">
    <property type="term" value="C:side of membrane"/>
    <property type="evidence" value="ECO:0007669"/>
    <property type="project" value="UniProtKB-KW"/>
</dbReference>
<dbReference type="RefSeq" id="XP_032343290.1">
    <property type="nucleotide sequence ID" value="XM_032487399.1"/>
</dbReference>
<reference evidence="11" key="1">
    <citation type="submission" date="2025-08" db="UniProtKB">
        <authorList>
            <consortium name="RefSeq"/>
        </authorList>
    </citation>
    <scope>IDENTIFICATION</scope>
    <source>
        <tissue evidence="11">Ear skin</tissue>
    </source>
</reference>
<evidence type="ECO:0000256" key="6">
    <source>
        <dbReference type="ARBA" id="ARBA00023180"/>
    </source>
</evidence>
<keyword evidence="3" id="KW-0336">GPI-anchor</keyword>
<dbReference type="FunFam" id="2.10.60.10:FF:000020">
    <property type="entry name" value="LY6/PLAUR domain containing 5"/>
    <property type="match status" value="1"/>
</dbReference>
<dbReference type="CDD" id="cd23566">
    <property type="entry name" value="TFP_LU_ECD_LYPD5_rpt2"/>
    <property type="match status" value="1"/>
</dbReference>